<name>A0A1Y2FEU5_PROLT</name>
<dbReference type="GeneID" id="63784896"/>
<dbReference type="STRING" id="56484.A0A1Y2FEU5"/>
<evidence type="ECO:0000313" key="6">
    <source>
        <dbReference type="Proteomes" id="UP000193685"/>
    </source>
</evidence>
<keyword evidence="6" id="KW-1185">Reference proteome</keyword>
<dbReference type="OrthoDB" id="191979at2759"/>
<keyword evidence="4" id="KW-0812">Transmembrane</keyword>
<comment type="caution">
    <text evidence="5">The sequence shown here is derived from an EMBL/GenBank/DDBJ whole genome shotgun (WGS) entry which is preliminary data.</text>
</comment>
<dbReference type="AlphaFoldDB" id="A0A1Y2FEU5"/>
<dbReference type="Proteomes" id="UP000193685">
    <property type="component" value="Unassembled WGS sequence"/>
</dbReference>
<dbReference type="RefSeq" id="XP_040725312.1">
    <property type="nucleotide sequence ID" value="XM_040868297.1"/>
</dbReference>
<keyword evidence="3" id="KW-0175">Coiled coil</keyword>
<evidence type="ECO:0000256" key="2">
    <source>
        <dbReference type="ARBA" id="ARBA00023002"/>
    </source>
</evidence>
<dbReference type="PANTHER" id="PTHR24320:SF285">
    <property type="entry name" value="RETINOL DEHYDROGENASE 14"/>
    <property type="match status" value="1"/>
</dbReference>
<feature type="transmembrane region" description="Helical" evidence="4">
    <location>
        <begin position="244"/>
        <end position="266"/>
    </location>
</feature>
<keyword evidence="2" id="KW-0560">Oxidoreductase</keyword>
<dbReference type="OMA" id="NYLANYH"/>
<dbReference type="GO" id="GO:0016491">
    <property type="term" value="F:oxidoreductase activity"/>
    <property type="evidence" value="ECO:0007669"/>
    <property type="project" value="UniProtKB-KW"/>
</dbReference>
<accession>A0A1Y2FEU5</accession>
<evidence type="ECO:0000256" key="1">
    <source>
        <dbReference type="ARBA" id="ARBA00006484"/>
    </source>
</evidence>
<feature type="coiled-coil region" evidence="3">
    <location>
        <begin position="322"/>
        <end position="349"/>
    </location>
</feature>
<dbReference type="SUPFAM" id="SSF51735">
    <property type="entry name" value="NAD(P)-binding Rossmann-fold domains"/>
    <property type="match status" value="1"/>
</dbReference>
<protein>
    <submittedName>
        <fullName evidence="5">Uncharacterized protein</fullName>
    </submittedName>
</protein>
<dbReference type="EMBL" id="MCFI01000009">
    <property type="protein sequence ID" value="ORY82441.1"/>
    <property type="molecule type" value="Genomic_DNA"/>
</dbReference>
<dbReference type="PANTHER" id="PTHR24320">
    <property type="entry name" value="RETINOL DEHYDROGENASE"/>
    <property type="match status" value="1"/>
</dbReference>
<sequence length="359" mass="39802">MVTFRFVRGRKSPYSSDMHGKQVLITGGTSGIGAEVVEELAMHGAQLVLLVRSVSDGWTQEYITDLRNRSQNMLIYAEECDLEDLNSVRTFATRWIDNSPPRRLDQVILCAGVALPLFQPRKTTGDGIEVQLGVNYLSHLHLLQLLSPALRAQPADRDVRVIALSCVSYILGAAQLDDLEFTKRGYPADRSWRVFGAAKLYMMAAMQALQRQARLFQRPDKAPVRIKYITVDPGLTRTLSFRRFVTLGTVSGLIAYLVTFPIWWLFIKSAHDAAQTVLYASMAPAAEVYGEGVAGGQLLQDCDEKPVRRQEITDIAFQTQLLTASERLIKEAETRSALLRNEAKATAKAAATVAARAEA</sequence>
<evidence type="ECO:0000256" key="4">
    <source>
        <dbReference type="SAM" id="Phobius"/>
    </source>
</evidence>
<evidence type="ECO:0000256" key="3">
    <source>
        <dbReference type="SAM" id="Coils"/>
    </source>
</evidence>
<dbReference type="Gene3D" id="3.40.50.720">
    <property type="entry name" value="NAD(P)-binding Rossmann-like Domain"/>
    <property type="match status" value="1"/>
</dbReference>
<proteinExistence type="inferred from homology"/>
<keyword evidence="4" id="KW-1133">Transmembrane helix</keyword>
<organism evidence="5 6">
    <name type="scientific">Protomyces lactucae-debilis</name>
    <dbReference type="NCBI Taxonomy" id="2754530"/>
    <lineage>
        <taxon>Eukaryota</taxon>
        <taxon>Fungi</taxon>
        <taxon>Dikarya</taxon>
        <taxon>Ascomycota</taxon>
        <taxon>Taphrinomycotina</taxon>
        <taxon>Taphrinomycetes</taxon>
        <taxon>Taphrinales</taxon>
        <taxon>Protomycetaceae</taxon>
        <taxon>Protomyces</taxon>
    </lineage>
</organism>
<comment type="similarity">
    <text evidence="1">Belongs to the short-chain dehydrogenases/reductases (SDR) family.</text>
</comment>
<dbReference type="InterPro" id="IPR002347">
    <property type="entry name" value="SDR_fam"/>
</dbReference>
<keyword evidence="4" id="KW-0472">Membrane</keyword>
<dbReference type="InterPro" id="IPR036291">
    <property type="entry name" value="NAD(P)-bd_dom_sf"/>
</dbReference>
<dbReference type="Pfam" id="PF00106">
    <property type="entry name" value="adh_short"/>
    <property type="match status" value="1"/>
</dbReference>
<reference evidence="5 6" key="1">
    <citation type="submission" date="2016-07" db="EMBL/GenBank/DDBJ databases">
        <title>Pervasive Adenine N6-methylation of Active Genes in Fungi.</title>
        <authorList>
            <consortium name="DOE Joint Genome Institute"/>
            <person name="Mondo S.J."/>
            <person name="Dannebaum R.O."/>
            <person name="Kuo R.C."/>
            <person name="Labutti K."/>
            <person name="Haridas S."/>
            <person name="Kuo A."/>
            <person name="Salamov A."/>
            <person name="Ahrendt S.R."/>
            <person name="Lipzen A."/>
            <person name="Sullivan W."/>
            <person name="Andreopoulos W.B."/>
            <person name="Clum A."/>
            <person name="Lindquist E."/>
            <person name="Daum C."/>
            <person name="Ramamoorthy G.K."/>
            <person name="Gryganskyi A."/>
            <person name="Culley D."/>
            <person name="Magnuson J.K."/>
            <person name="James T.Y."/>
            <person name="O'Malley M.A."/>
            <person name="Stajich J.E."/>
            <person name="Spatafora J.W."/>
            <person name="Visel A."/>
            <person name="Grigoriev I.V."/>
        </authorList>
    </citation>
    <scope>NUCLEOTIDE SEQUENCE [LARGE SCALE GENOMIC DNA]</scope>
    <source>
        <strain evidence="5 6">12-1054</strain>
    </source>
</reference>
<evidence type="ECO:0000313" key="5">
    <source>
        <dbReference type="EMBL" id="ORY82441.1"/>
    </source>
</evidence>
<gene>
    <name evidence="5" type="ORF">BCR37DRAFT_367460</name>
</gene>